<organism evidence="4 5">
    <name type="scientific">Pelomonas cellulosilytica</name>
    <dbReference type="NCBI Taxonomy" id="2906762"/>
    <lineage>
        <taxon>Bacteria</taxon>
        <taxon>Pseudomonadati</taxon>
        <taxon>Pseudomonadota</taxon>
        <taxon>Betaproteobacteria</taxon>
        <taxon>Burkholderiales</taxon>
        <taxon>Sphaerotilaceae</taxon>
        <taxon>Roseateles</taxon>
    </lineage>
</organism>
<accession>A0ABS8XP00</accession>
<dbReference type="RefSeq" id="WP_233370175.1">
    <property type="nucleotide sequence ID" value="NZ_JAJTWU010000001.1"/>
</dbReference>
<feature type="chain" id="PRO_5046387469" evidence="2">
    <location>
        <begin position="24"/>
        <end position="667"/>
    </location>
</feature>
<reference evidence="4 5" key="1">
    <citation type="submission" date="2021-12" db="EMBL/GenBank/DDBJ databases">
        <title>Genome seq of P8.</title>
        <authorList>
            <person name="Seo T."/>
        </authorList>
    </citation>
    <scope>NUCLEOTIDE SEQUENCE [LARGE SCALE GENOMIC DNA]</scope>
    <source>
        <strain evidence="4 5">P8</strain>
    </source>
</reference>
<evidence type="ECO:0000259" key="3">
    <source>
        <dbReference type="Pfam" id="PF00326"/>
    </source>
</evidence>
<dbReference type="InterPro" id="IPR001375">
    <property type="entry name" value="Peptidase_S9_cat"/>
</dbReference>
<dbReference type="PANTHER" id="PTHR42776">
    <property type="entry name" value="SERINE PEPTIDASE S9 FAMILY MEMBER"/>
    <property type="match status" value="1"/>
</dbReference>
<dbReference type="InterPro" id="IPR011042">
    <property type="entry name" value="6-blade_b-propeller_TolB-like"/>
</dbReference>
<dbReference type="SUPFAM" id="SSF53474">
    <property type="entry name" value="alpha/beta-Hydrolases"/>
    <property type="match status" value="1"/>
</dbReference>
<dbReference type="InterPro" id="IPR011044">
    <property type="entry name" value="Quino_amine_DH_bsu"/>
</dbReference>
<evidence type="ECO:0000313" key="5">
    <source>
        <dbReference type="Proteomes" id="UP001200741"/>
    </source>
</evidence>
<dbReference type="SUPFAM" id="SSF50969">
    <property type="entry name" value="YVTN repeat-like/Quinoprotein amine dehydrogenase"/>
    <property type="match status" value="1"/>
</dbReference>
<sequence length="667" mass="72981">MKSCRYGAAMLASLLLAASSAPAAPPPAETFFSDPDIGEALLSPSGKRLALTSAKGAKRVGLVVLDLAPGNQITRVVQSTSSDVVNVRWVNEDRLVFSLTDLGEASGSHRQAPGLFAVNADGSRMRMLVRRTSNFITTDGSNTDALRWNHRLMMIPDPRAGETNEQILLAEMGQVQGAYVESPVWLNVSTGSTRAYTAAAPSNSFHWVVDNHGDVRATLTMQKDRVQAHWLPPGKTGWVQLFDTPVLEQPFQPVGVADDGSLYVTHVPKESPYRVLTRYDSQAGAPIDPPLVRAPGFDFNGQLIQEGGVVLGVRTTADSEATVWLDERMKRFQAQVDKLLPGKLNSIGCRRCGQPDMIAVVRSYNDHDPGKLWLYQGQPAEGENRWRALGRVREAVEPAQMSGLDMQTIKARDGRELPVWVTRPDNAKGPLPAVVLVHGGPWMRGVAWEWNSWAQFLASRGYVVIEPEFRGSTGYGEAHYRAGFKQWGQAMQDDVTDALRWAQQQGLASDKACIMGASYGGYATLMGLAKDPDLYRCGVAWVAVSDLELLVQGAWWVPDDGSLARRLTLPELVGDAKQDAAMLAANSPVKLAARMKAPLLLAYGEEDQRVPLTHGKRMRDALVAAGHPPEWLTYPGEAHGFTKFDNRIDFAHRVEAFLARHLPPTAP</sequence>
<feature type="domain" description="Peptidase S9 prolyl oligopeptidase catalytic" evidence="3">
    <location>
        <begin position="452"/>
        <end position="662"/>
    </location>
</feature>
<feature type="signal peptide" evidence="2">
    <location>
        <begin position="1"/>
        <end position="23"/>
    </location>
</feature>
<proteinExistence type="predicted"/>
<evidence type="ECO:0000256" key="1">
    <source>
        <dbReference type="ARBA" id="ARBA00022801"/>
    </source>
</evidence>
<dbReference type="Gene3D" id="3.40.50.1820">
    <property type="entry name" value="alpha/beta hydrolase"/>
    <property type="match status" value="1"/>
</dbReference>
<evidence type="ECO:0000256" key="2">
    <source>
        <dbReference type="SAM" id="SignalP"/>
    </source>
</evidence>
<dbReference type="Pfam" id="PF00326">
    <property type="entry name" value="Peptidase_S9"/>
    <property type="match status" value="1"/>
</dbReference>
<protein>
    <submittedName>
        <fullName evidence="4">Prolyl oligopeptidase family serine peptidase</fullName>
    </submittedName>
</protein>
<dbReference type="EMBL" id="JAJTWU010000001">
    <property type="protein sequence ID" value="MCE4553475.1"/>
    <property type="molecule type" value="Genomic_DNA"/>
</dbReference>
<dbReference type="Proteomes" id="UP001200741">
    <property type="component" value="Unassembled WGS sequence"/>
</dbReference>
<dbReference type="InterPro" id="IPR029058">
    <property type="entry name" value="AB_hydrolase_fold"/>
</dbReference>
<keyword evidence="2" id="KW-0732">Signal</keyword>
<keyword evidence="1" id="KW-0378">Hydrolase</keyword>
<evidence type="ECO:0000313" key="4">
    <source>
        <dbReference type="EMBL" id="MCE4553475.1"/>
    </source>
</evidence>
<keyword evidence="5" id="KW-1185">Reference proteome</keyword>
<gene>
    <name evidence="4" type="ORF">LXT13_03315</name>
</gene>
<comment type="caution">
    <text evidence="4">The sequence shown here is derived from an EMBL/GenBank/DDBJ whole genome shotgun (WGS) entry which is preliminary data.</text>
</comment>
<dbReference type="Gene3D" id="2.120.10.30">
    <property type="entry name" value="TolB, C-terminal domain"/>
    <property type="match status" value="1"/>
</dbReference>
<name>A0ABS8XP00_9BURK</name>
<dbReference type="PANTHER" id="PTHR42776:SF27">
    <property type="entry name" value="DIPEPTIDYL PEPTIDASE FAMILY MEMBER 6"/>
    <property type="match status" value="1"/>
</dbReference>